<accession>A0A4Q8L7D7</accession>
<sequence length="139" mass="14268">MLNRTVILSIAALPILAAAPLAQAQQLNQPQPVQIPNARDASGTSPQRSTGVRSDAGQRAITPPVSPKGPATDAQRPTQPSSVTPTAPATPTRVIDAQGRLVPGAVQVGNNQVLDPKTGRIYPVTPAGDGLRIATPPKP</sequence>
<evidence type="ECO:0000256" key="2">
    <source>
        <dbReference type="SAM" id="SignalP"/>
    </source>
</evidence>
<dbReference type="OrthoDB" id="5988514at2"/>
<organism evidence="3 4">
    <name type="scientific">Pseudoxanthomonas winnipegensis</name>
    <dbReference type="NCBI Taxonomy" id="2480810"/>
    <lineage>
        <taxon>Bacteria</taxon>
        <taxon>Pseudomonadati</taxon>
        <taxon>Pseudomonadota</taxon>
        <taxon>Gammaproteobacteria</taxon>
        <taxon>Lysobacterales</taxon>
        <taxon>Lysobacteraceae</taxon>
        <taxon>Pseudoxanthomonas</taxon>
    </lineage>
</organism>
<evidence type="ECO:0000313" key="3">
    <source>
        <dbReference type="EMBL" id="TAA23850.1"/>
    </source>
</evidence>
<keyword evidence="2" id="KW-0732">Signal</keyword>
<evidence type="ECO:0000256" key="1">
    <source>
        <dbReference type="SAM" id="MobiDB-lite"/>
    </source>
</evidence>
<comment type="caution">
    <text evidence="3">The sequence shown here is derived from an EMBL/GenBank/DDBJ whole genome shotgun (WGS) entry which is preliminary data.</text>
</comment>
<feature type="compositionally biased region" description="Polar residues" evidence="1">
    <location>
        <begin position="42"/>
        <end position="52"/>
    </location>
</feature>
<evidence type="ECO:0000313" key="4">
    <source>
        <dbReference type="Proteomes" id="UP000292627"/>
    </source>
</evidence>
<reference evidence="3 4" key="1">
    <citation type="submission" date="2019-02" db="EMBL/GenBank/DDBJ databases">
        <title>WGS of Pseudoxanthomonas species novum from clinical isolates.</title>
        <authorList>
            <person name="Bernier A.-M."/>
            <person name="Bernard K."/>
            <person name="Vachon A."/>
        </authorList>
    </citation>
    <scope>NUCLEOTIDE SEQUENCE [LARGE SCALE GENOMIC DNA]</scope>
    <source>
        <strain evidence="3 4">NML171200</strain>
    </source>
</reference>
<dbReference type="RefSeq" id="WP_130552183.1">
    <property type="nucleotide sequence ID" value="NZ_SHMC01000005.1"/>
</dbReference>
<feature type="chain" id="PRO_5020912517" description="Classical arabinogalactan protein 4" evidence="2">
    <location>
        <begin position="25"/>
        <end position="139"/>
    </location>
</feature>
<gene>
    <name evidence="3" type="ORF">EA660_14630</name>
</gene>
<feature type="region of interest" description="Disordered" evidence="1">
    <location>
        <begin position="117"/>
        <end position="139"/>
    </location>
</feature>
<dbReference type="EMBL" id="SHMC01000005">
    <property type="protein sequence ID" value="TAA23850.1"/>
    <property type="molecule type" value="Genomic_DNA"/>
</dbReference>
<name>A0A4Q8L7D7_9GAMM</name>
<proteinExistence type="predicted"/>
<feature type="region of interest" description="Disordered" evidence="1">
    <location>
        <begin position="29"/>
        <end position="92"/>
    </location>
</feature>
<evidence type="ECO:0008006" key="5">
    <source>
        <dbReference type="Google" id="ProtNLM"/>
    </source>
</evidence>
<dbReference type="AlphaFoldDB" id="A0A4Q8L7D7"/>
<feature type="compositionally biased region" description="Low complexity" evidence="1">
    <location>
        <begin position="77"/>
        <end position="92"/>
    </location>
</feature>
<feature type="signal peptide" evidence="2">
    <location>
        <begin position="1"/>
        <end position="24"/>
    </location>
</feature>
<dbReference type="Proteomes" id="UP000292627">
    <property type="component" value="Unassembled WGS sequence"/>
</dbReference>
<protein>
    <recommendedName>
        <fullName evidence="5">Classical arabinogalactan protein 4</fullName>
    </recommendedName>
</protein>